<protein>
    <submittedName>
        <fullName evidence="2">DNA-binding protein</fullName>
    </submittedName>
</protein>
<sequence length="81" mass="9525">MKQENYIKVVKDVVQRMERHTDVVMNVKQVAEYLGLSVDAVRKRCQRKQLPCHLNAKHLYFSKLEVDAALLNRKRHGSESF</sequence>
<evidence type="ECO:0000313" key="2">
    <source>
        <dbReference type="EMBL" id="RHE55922.1"/>
    </source>
</evidence>
<feature type="domain" description="Helix-turn-helix" evidence="1">
    <location>
        <begin position="25"/>
        <end position="73"/>
    </location>
</feature>
<organism evidence="2 3">
    <name type="scientific">Bacteroides uniformis</name>
    <dbReference type="NCBI Taxonomy" id="820"/>
    <lineage>
        <taxon>Bacteria</taxon>
        <taxon>Pseudomonadati</taxon>
        <taxon>Bacteroidota</taxon>
        <taxon>Bacteroidia</taxon>
        <taxon>Bacteroidales</taxon>
        <taxon>Bacteroidaceae</taxon>
        <taxon>Bacteroides</taxon>
    </lineage>
</organism>
<keyword evidence="2" id="KW-0238">DNA-binding</keyword>
<gene>
    <name evidence="2" type="ORF">DW729_18335</name>
</gene>
<dbReference type="Pfam" id="PF12728">
    <property type="entry name" value="HTH_17"/>
    <property type="match status" value="1"/>
</dbReference>
<name>A0A414JKB1_BACUN</name>
<comment type="caution">
    <text evidence="2">The sequence shown here is derived from an EMBL/GenBank/DDBJ whole genome shotgun (WGS) entry which is preliminary data.</text>
</comment>
<dbReference type="AlphaFoldDB" id="A0A414JKB1"/>
<dbReference type="Proteomes" id="UP000284640">
    <property type="component" value="Unassembled WGS sequence"/>
</dbReference>
<evidence type="ECO:0000259" key="1">
    <source>
        <dbReference type="Pfam" id="PF12728"/>
    </source>
</evidence>
<reference evidence="2 3" key="1">
    <citation type="submission" date="2018-08" db="EMBL/GenBank/DDBJ databases">
        <title>A genome reference for cultivated species of the human gut microbiota.</title>
        <authorList>
            <person name="Zou Y."/>
            <person name="Xue W."/>
            <person name="Luo G."/>
        </authorList>
    </citation>
    <scope>NUCLEOTIDE SEQUENCE [LARGE SCALE GENOMIC DNA]</scope>
    <source>
        <strain evidence="2 3">AM27-46</strain>
    </source>
</reference>
<dbReference type="GO" id="GO:0003677">
    <property type="term" value="F:DNA binding"/>
    <property type="evidence" value="ECO:0007669"/>
    <property type="project" value="UniProtKB-KW"/>
</dbReference>
<dbReference type="EMBL" id="QSKL01000028">
    <property type="protein sequence ID" value="RHE55922.1"/>
    <property type="molecule type" value="Genomic_DNA"/>
</dbReference>
<dbReference type="InterPro" id="IPR041657">
    <property type="entry name" value="HTH_17"/>
</dbReference>
<dbReference type="RefSeq" id="WP_118113047.1">
    <property type="nucleotide sequence ID" value="NZ_JAHONI010000004.1"/>
</dbReference>
<evidence type="ECO:0000313" key="3">
    <source>
        <dbReference type="Proteomes" id="UP000284640"/>
    </source>
</evidence>
<accession>A0A414JKB1</accession>
<proteinExistence type="predicted"/>